<accession>A0A845MIA3</accession>
<organism evidence="4 5">
    <name type="scientific">Sneathiella chungangensis</name>
    <dbReference type="NCBI Taxonomy" id="1418234"/>
    <lineage>
        <taxon>Bacteria</taxon>
        <taxon>Pseudomonadati</taxon>
        <taxon>Pseudomonadota</taxon>
        <taxon>Alphaproteobacteria</taxon>
        <taxon>Sneathiellales</taxon>
        <taxon>Sneathiellaceae</taxon>
        <taxon>Sneathiella</taxon>
    </lineage>
</organism>
<evidence type="ECO:0000256" key="1">
    <source>
        <dbReference type="ARBA" id="ARBA00022670"/>
    </source>
</evidence>
<dbReference type="Gene3D" id="3.40.50.300">
    <property type="entry name" value="P-loop containing nucleotide triphosphate hydrolases"/>
    <property type="match status" value="2"/>
</dbReference>
<keyword evidence="1 2" id="KW-0645">Protease</keyword>
<dbReference type="OrthoDB" id="9758568at2"/>
<dbReference type="Pfam" id="PF20437">
    <property type="entry name" value="LonC_helical"/>
    <property type="match status" value="1"/>
</dbReference>
<gene>
    <name evidence="4" type="ORF">GQF03_12460</name>
</gene>
<dbReference type="GO" id="GO:0004176">
    <property type="term" value="F:ATP-dependent peptidase activity"/>
    <property type="evidence" value="ECO:0007669"/>
    <property type="project" value="UniProtKB-UniRule"/>
</dbReference>
<dbReference type="InterPro" id="IPR046843">
    <property type="entry name" value="LonB_AAA-LID"/>
</dbReference>
<dbReference type="SUPFAM" id="SSF52540">
    <property type="entry name" value="P-loop containing nucleoside triphosphate hydrolases"/>
    <property type="match status" value="1"/>
</dbReference>
<feature type="active site" evidence="2">
    <location>
        <position position="703"/>
    </location>
</feature>
<dbReference type="AlphaFoldDB" id="A0A845MIA3"/>
<name>A0A845MIA3_9PROT</name>
<dbReference type="PRINTS" id="PR00830">
    <property type="entry name" value="ENDOLAPTASE"/>
</dbReference>
<dbReference type="RefSeq" id="WP_161339610.1">
    <property type="nucleotide sequence ID" value="NZ_JBHSDG010000003.1"/>
</dbReference>
<dbReference type="InterPro" id="IPR041699">
    <property type="entry name" value="AAA_32"/>
</dbReference>
<evidence type="ECO:0000313" key="4">
    <source>
        <dbReference type="EMBL" id="MZR23140.1"/>
    </source>
</evidence>
<dbReference type="Gene3D" id="3.30.230.10">
    <property type="match status" value="1"/>
</dbReference>
<dbReference type="Pfam" id="PF05362">
    <property type="entry name" value="Lon_C"/>
    <property type="match status" value="1"/>
</dbReference>
<dbReference type="SUPFAM" id="SSF54211">
    <property type="entry name" value="Ribosomal protein S5 domain 2-like"/>
    <property type="match status" value="1"/>
</dbReference>
<dbReference type="InterPro" id="IPR020568">
    <property type="entry name" value="Ribosomal_Su5_D2-typ_SF"/>
</dbReference>
<feature type="domain" description="Lon proteolytic" evidence="3">
    <location>
        <begin position="570"/>
        <end position="765"/>
    </location>
</feature>
<dbReference type="EMBL" id="WTVA01000014">
    <property type="protein sequence ID" value="MZR23140.1"/>
    <property type="molecule type" value="Genomic_DNA"/>
</dbReference>
<evidence type="ECO:0000259" key="3">
    <source>
        <dbReference type="PROSITE" id="PS51786"/>
    </source>
</evidence>
<evidence type="ECO:0000256" key="2">
    <source>
        <dbReference type="PROSITE-ProRule" id="PRU01122"/>
    </source>
</evidence>
<dbReference type="EC" id="3.4.21.53" evidence="2"/>
<dbReference type="PANTHER" id="PTHR10046">
    <property type="entry name" value="ATP DEPENDENT LON PROTEASE FAMILY MEMBER"/>
    <property type="match status" value="1"/>
</dbReference>
<dbReference type="GO" id="GO:0005524">
    <property type="term" value="F:ATP binding"/>
    <property type="evidence" value="ECO:0007669"/>
    <property type="project" value="InterPro"/>
</dbReference>
<dbReference type="InterPro" id="IPR027417">
    <property type="entry name" value="P-loop_NTPase"/>
</dbReference>
<protein>
    <recommendedName>
        <fullName evidence="2">endopeptidase La</fullName>
        <ecNumber evidence="2">3.4.21.53</ecNumber>
    </recommendedName>
</protein>
<evidence type="ECO:0000313" key="5">
    <source>
        <dbReference type="Proteomes" id="UP000445696"/>
    </source>
</evidence>
<keyword evidence="2" id="KW-0720">Serine protease</keyword>
<dbReference type="GO" id="GO:0004252">
    <property type="term" value="F:serine-type endopeptidase activity"/>
    <property type="evidence" value="ECO:0007669"/>
    <property type="project" value="UniProtKB-UniRule"/>
</dbReference>
<dbReference type="InterPro" id="IPR046844">
    <property type="entry name" value="Lon-like_helical"/>
</dbReference>
<dbReference type="PROSITE" id="PS51786">
    <property type="entry name" value="LON_PROTEOLYTIC"/>
    <property type="match status" value="1"/>
</dbReference>
<dbReference type="GO" id="GO:0030163">
    <property type="term" value="P:protein catabolic process"/>
    <property type="evidence" value="ECO:0007669"/>
    <property type="project" value="InterPro"/>
</dbReference>
<proteinExistence type="inferred from homology"/>
<dbReference type="Gene3D" id="1.10.8.60">
    <property type="match status" value="1"/>
</dbReference>
<comment type="caution">
    <text evidence="4">The sequence shown here is derived from an EMBL/GenBank/DDBJ whole genome shotgun (WGS) entry which is preliminary data.</text>
</comment>
<dbReference type="Pfam" id="PF13654">
    <property type="entry name" value="AAA_32"/>
    <property type="match status" value="1"/>
</dbReference>
<reference evidence="4 5" key="1">
    <citation type="journal article" date="2014" name="Int. J. Syst. Evol. Microbiol.">
        <title>Sneathiella chungangensis sp. nov., isolated from a marine sand, and emended description of the genus Sneathiella.</title>
        <authorList>
            <person name="Siamphan C."/>
            <person name="Kim H."/>
            <person name="Lee J.S."/>
            <person name="Kim W."/>
        </authorList>
    </citation>
    <scope>NUCLEOTIDE SEQUENCE [LARGE SCALE GENOMIC DNA]</scope>
    <source>
        <strain evidence="4 5">KCTC 32476</strain>
    </source>
</reference>
<comment type="similarity">
    <text evidence="2">Belongs to the peptidase S16 family.</text>
</comment>
<keyword evidence="2" id="KW-0378">Hydrolase</keyword>
<dbReference type="GO" id="GO:0006508">
    <property type="term" value="P:proteolysis"/>
    <property type="evidence" value="ECO:0007669"/>
    <property type="project" value="UniProtKB-KW"/>
</dbReference>
<keyword evidence="5" id="KW-1185">Reference proteome</keyword>
<comment type="catalytic activity">
    <reaction evidence="2">
        <text>Hydrolysis of proteins in presence of ATP.</text>
        <dbReference type="EC" id="3.4.21.53"/>
    </reaction>
</comment>
<dbReference type="Pfam" id="PF20436">
    <property type="entry name" value="LonB_AAA-LID"/>
    <property type="match status" value="1"/>
</dbReference>
<dbReference type="Proteomes" id="UP000445696">
    <property type="component" value="Unassembled WGS sequence"/>
</dbReference>
<dbReference type="InterPro" id="IPR027065">
    <property type="entry name" value="Lon_Prtase"/>
</dbReference>
<sequence length="814" mass="90505">MAEHKALSASELCRKYDLAALGFKDTSELEDLWEPLGQDRAVEAIRFGIGVRHQGFNLFAFGPAGAGKTETILRYLEPEAAAKPVPDDWCYVNNFAEPDHPKILRLPAGRAKELARQMESLAEEVRVVIAAAYESEDYRTRLDVIVEQFKLKQEEAFEELQKKAGEKNIALVRTPMGLALAPARGGKVIDPAVFSKMPGEEQEQIKKDISELEGDLQTAVRMLPELEREQRREIIKLNREVTSFAVDHLIDENREKWKDCTAVVEFLDEVRDYVINHSDVFRLSKDEAVETAPAQVAANIAIQQDRVIGNCQVNVLVSHDAKGGAPIVYEDNPTVENLLGRIEHRSEFGSLVTDFRLIKAGALHRANGGYLILDARRLLFQPYAWETLKRELRSREIRIESLTQMMSLGSMVSLQPETIPLDIKVILIGDPVLYYLLSQNDHDFHNLFKVPVDFDDRLPVTDDAVTLYARYVATEARKKQLMPLKRNAVEQVMQRMTRLTGDTERLLSHTRSLSDLLSEADYWASSRGAKQITGADVDQAVKAHIYRSDRLRERTQEQFERGTMMLDTDGTRVGQINGLSVLQLGDFAFGRPSRITARVHLGRGRVVDIEREVELGGPLHSKGVLILSNFLAARYTEDKPLSLTASLVFEQSYGGVDGDSASSTELYALLSALSKVPIKQSLAVTGSVNQFGEVQAIGGVNEKIEGFFDLCDFRGLTGEQGVLIPKANVKHLMLKDEVVAAAEKGLFHIYAVASIDEGIEILTGEKAGELNDSGNYPVDSINGKVKARLEAFADAARRYVKSTEDGKSAGPENG</sequence>
<dbReference type="InterPro" id="IPR014721">
    <property type="entry name" value="Ribsml_uS5_D2-typ_fold_subgr"/>
</dbReference>
<feature type="active site" evidence="2">
    <location>
        <position position="660"/>
    </location>
</feature>
<dbReference type="InterPro" id="IPR008269">
    <property type="entry name" value="Lon_proteolytic"/>
</dbReference>